<name>A0ABN2Y055_9ACTN</name>
<organism evidence="1 2">
    <name type="scientific">Streptomyces synnematoformans</name>
    <dbReference type="NCBI Taxonomy" id="415721"/>
    <lineage>
        <taxon>Bacteria</taxon>
        <taxon>Bacillati</taxon>
        <taxon>Actinomycetota</taxon>
        <taxon>Actinomycetes</taxon>
        <taxon>Kitasatosporales</taxon>
        <taxon>Streptomycetaceae</taxon>
        <taxon>Streptomyces</taxon>
    </lineage>
</organism>
<sequence>MSDKRTAVQQTGDAERALNELRDALAEVGVTLPSLWLDLAAYAGPGEVQLIELGRCNIDTARALAAARRAGRAAAVTR</sequence>
<keyword evidence="2" id="KW-1185">Reference proteome</keyword>
<accession>A0ABN2Y055</accession>
<evidence type="ECO:0000313" key="2">
    <source>
        <dbReference type="Proteomes" id="UP001500443"/>
    </source>
</evidence>
<dbReference type="Proteomes" id="UP001500443">
    <property type="component" value="Unassembled WGS sequence"/>
</dbReference>
<gene>
    <name evidence="1" type="ORF">GCM10009802_21670</name>
</gene>
<evidence type="ECO:0000313" key="1">
    <source>
        <dbReference type="EMBL" id="GAA2119486.1"/>
    </source>
</evidence>
<dbReference type="EMBL" id="BAAAPF010000047">
    <property type="protein sequence ID" value="GAA2119486.1"/>
    <property type="molecule type" value="Genomic_DNA"/>
</dbReference>
<protein>
    <submittedName>
        <fullName evidence="1">Uncharacterized protein</fullName>
    </submittedName>
</protein>
<comment type="caution">
    <text evidence="1">The sequence shown here is derived from an EMBL/GenBank/DDBJ whole genome shotgun (WGS) entry which is preliminary data.</text>
</comment>
<reference evidence="1 2" key="1">
    <citation type="journal article" date="2019" name="Int. J. Syst. Evol. Microbiol.">
        <title>The Global Catalogue of Microorganisms (GCM) 10K type strain sequencing project: providing services to taxonomists for standard genome sequencing and annotation.</title>
        <authorList>
            <consortium name="The Broad Institute Genomics Platform"/>
            <consortium name="The Broad Institute Genome Sequencing Center for Infectious Disease"/>
            <person name="Wu L."/>
            <person name="Ma J."/>
        </authorList>
    </citation>
    <scope>NUCLEOTIDE SEQUENCE [LARGE SCALE GENOMIC DNA]</scope>
    <source>
        <strain evidence="1 2">JCM 15481</strain>
    </source>
</reference>
<dbReference type="RefSeq" id="WP_344289589.1">
    <property type="nucleotide sequence ID" value="NZ_BAAAPF010000047.1"/>
</dbReference>
<proteinExistence type="predicted"/>